<name>A0ABP0V193_9BRYO</name>
<proteinExistence type="predicted"/>
<reference evidence="1" key="1">
    <citation type="submission" date="2024-02" db="EMBL/GenBank/DDBJ databases">
        <authorList>
            <consortium name="ELIXIR-Norway"/>
            <consortium name="Elixir Norway"/>
        </authorList>
    </citation>
    <scope>NUCLEOTIDE SEQUENCE</scope>
</reference>
<accession>A0ABP0V193</accession>
<gene>
    <name evidence="1" type="ORF">CSSPTR1EN2_LOCUS22554</name>
</gene>
<keyword evidence="2" id="KW-1185">Reference proteome</keyword>
<organism evidence="1 2">
    <name type="scientific">Sphagnum troendelagicum</name>
    <dbReference type="NCBI Taxonomy" id="128251"/>
    <lineage>
        <taxon>Eukaryota</taxon>
        <taxon>Viridiplantae</taxon>
        <taxon>Streptophyta</taxon>
        <taxon>Embryophyta</taxon>
        <taxon>Bryophyta</taxon>
        <taxon>Sphagnophytina</taxon>
        <taxon>Sphagnopsida</taxon>
        <taxon>Sphagnales</taxon>
        <taxon>Sphagnaceae</taxon>
        <taxon>Sphagnum</taxon>
    </lineage>
</organism>
<dbReference type="EMBL" id="OZ019900">
    <property type="protein sequence ID" value="CAK9235112.1"/>
    <property type="molecule type" value="Genomic_DNA"/>
</dbReference>
<evidence type="ECO:0000313" key="2">
    <source>
        <dbReference type="Proteomes" id="UP001497512"/>
    </source>
</evidence>
<dbReference type="Proteomes" id="UP001497512">
    <property type="component" value="Chromosome 8"/>
</dbReference>
<sequence length="77" mass="8451">MCRNQHQAGKKDFAEGSLKDVKLDDSSIMKLGWALLFCFAGAVCARLDRWIQSCLGTACIVADALREGDLRLVIHVA</sequence>
<evidence type="ECO:0000313" key="1">
    <source>
        <dbReference type="EMBL" id="CAK9235112.1"/>
    </source>
</evidence>
<protein>
    <submittedName>
        <fullName evidence="1">Uncharacterized protein</fullName>
    </submittedName>
</protein>